<feature type="coiled-coil region" evidence="6">
    <location>
        <begin position="554"/>
        <end position="581"/>
    </location>
</feature>
<dbReference type="InterPro" id="IPR031139">
    <property type="entry name" value="RPGRIP1_fam"/>
</dbReference>
<evidence type="ECO:0000256" key="6">
    <source>
        <dbReference type="SAM" id="Coils"/>
    </source>
</evidence>
<organism evidence="9 10">
    <name type="scientific">Menidia menidia</name>
    <name type="common">Atlantic silverside</name>
    <dbReference type="NCBI Taxonomy" id="238744"/>
    <lineage>
        <taxon>Eukaryota</taxon>
        <taxon>Metazoa</taxon>
        <taxon>Chordata</taxon>
        <taxon>Craniata</taxon>
        <taxon>Vertebrata</taxon>
        <taxon>Euteleostomi</taxon>
        <taxon>Actinopterygii</taxon>
        <taxon>Neopterygii</taxon>
        <taxon>Teleostei</taxon>
        <taxon>Neoteleostei</taxon>
        <taxon>Acanthomorphata</taxon>
        <taxon>Ovalentaria</taxon>
        <taxon>Atherinomorphae</taxon>
        <taxon>Atheriniformes</taxon>
        <taxon>Atherinopsidae</taxon>
        <taxon>Menidiinae</taxon>
        <taxon>Menidia</taxon>
    </lineage>
</organism>
<dbReference type="PROSITE" id="PS50004">
    <property type="entry name" value="C2"/>
    <property type="match status" value="1"/>
</dbReference>
<feature type="region of interest" description="Disordered" evidence="7">
    <location>
        <begin position="924"/>
        <end position="1068"/>
    </location>
</feature>
<accession>A0A8S4BHZ4</accession>
<comment type="caution">
    <text evidence="9">The sequence shown here is derived from an EMBL/GenBank/DDBJ whole genome shotgun (WGS) entry which is preliminary data.</text>
</comment>
<keyword evidence="5" id="KW-0966">Cell projection</keyword>
<dbReference type="Pfam" id="PF11618">
    <property type="entry name" value="C2-C2_1"/>
    <property type="match status" value="1"/>
</dbReference>
<dbReference type="GO" id="GO:0032391">
    <property type="term" value="C:photoreceptor connecting cilium"/>
    <property type="evidence" value="ECO:0007669"/>
    <property type="project" value="TreeGrafter"/>
</dbReference>
<feature type="region of interest" description="Disordered" evidence="7">
    <location>
        <begin position="448"/>
        <end position="467"/>
    </location>
</feature>
<dbReference type="Gene3D" id="2.60.40.150">
    <property type="entry name" value="C2 domain"/>
    <property type="match status" value="3"/>
</dbReference>
<dbReference type="InterPro" id="IPR000008">
    <property type="entry name" value="C2_dom"/>
</dbReference>
<evidence type="ECO:0000313" key="10">
    <source>
        <dbReference type="Proteomes" id="UP000677803"/>
    </source>
</evidence>
<evidence type="ECO:0000256" key="3">
    <source>
        <dbReference type="ARBA" id="ARBA00023054"/>
    </source>
</evidence>
<dbReference type="InterPro" id="IPR041091">
    <property type="entry name" value="RPGRIP1_C"/>
</dbReference>
<feature type="compositionally biased region" description="Basic and acidic residues" evidence="7">
    <location>
        <begin position="448"/>
        <end position="458"/>
    </location>
</feature>
<keyword evidence="4" id="KW-0969">Cilium</keyword>
<dbReference type="OrthoDB" id="2133912at2759"/>
<protein>
    <submittedName>
        <fullName evidence="9">(Atlantic silverside) hypothetical protein</fullName>
    </submittedName>
</protein>
<dbReference type="Pfam" id="PF00168">
    <property type="entry name" value="C2"/>
    <property type="match status" value="1"/>
</dbReference>
<sequence length="1247" mass="139801">MRPLPTEQGGGSHSDQVWRWDMSSLLDDTAADVPVKDISVYQHTAAPDVLVYQHARTQQDVSRVSREELEDRFLRLSDEALQLKQHVHKQDEKIRKLGTKLMRLVKDRTRMEQLVAGGVAPRVRDVEQEELVEELQERVRSLQADKERLAQRLLVARQQLSTQTRRPPPVQPRGNTGLRKLPLCPSPRPRSESRGQPRSQSRAFSWFCWFWLVTWPGSWGSDPVLRVLWGPLSPLCSAGIRSLDGGRPPTGQLPRYGHSLLEEARTEIRNLENVIESQRSQVEELEGALELQREELRRKEAQFEQRLLQVRQEQSSSVRSQVGSNVSLIRLQKQLADRSNSLTELEGRFLVLHQAQQTLKASHDAAMSKVDELSAQLKAERLRALELEERLQGLNITKAQAQQASQQQRRQLQEQQLRQQVAQLETALKADLEDKNHILDKIQAERERSEQLAEDNSKLKQQVQQQQQQLEEQKQQLQVYSRDSDYSLAELTEALLHIKQQKAQRSGELGFLETSGSQEAAVRELRAAHAETIQELEKTRSLLSMESQISRDYKAELEAVLQKTRSQKLEYEQKLQRQAEMLDQRAARVGRLEAQLRDVAYGTRSSAPKPGQAHPDPAHPDPAQQDPLGPGENVVELQLVGARLSPAGLRALGDAQPSTFCTYCFYMFEPHSTPVAAGHSPQYGFTSRYRLSVDQPLLDYLQTGWLSVELHQALGLDWRTLARGRLRLQPLLGQDGRLQGSIPLAGPGEEAFGSVDVWLRLQVPLTETLRRFGEQRSGDGTLHASPSEPVQLANGSRTQLVVTVCGCSGLRSRTGQQPSPYVVYKFFSFPDQPSAIVPDCCQPDFSEPRSYPVLPGPDLDQYLRSEELQFYVFDAKEEQLDAYLGKAGIPLLPLASKQPVSGVFELRDHSGLPAGLIEVALSWGKPPTTEEEQTEEPQPIREERTASPLSDARETPLEEGGGRRLPQHAAAQAPPPRPQRAPERDAAAKRVTFRESNAAGLQGATKAGEEEEEESHVSEGQLVPAAQSCSDGSDISEDIPEDVEPPPAEAQRDAQSDSDDCIVQGPAAGRKAADRLRLEVVSLSLRPDSRPALDPNVVRLFVEFCLLDLPTEETPLSLPKPPPGRALSYHYSKVIPVDAEHHAERRRLLRDVLRGGSPQMERIKFTVVSEPPEEEEQERECEDVGVASLRIQEVLDRQQDMMEASLSVWDVADSSQQVGTLTVTLEGLQALRALMEDQDLDLDQDQD</sequence>
<dbReference type="AlphaFoldDB" id="A0A8S4BHZ4"/>
<evidence type="ECO:0000256" key="5">
    <source>
        <dbReference type="ARBA" id="ARBA00023273"/>
    </source>
</evidence>
<evidence type="ECO:0000256" key="2">
    <source>
        <dbReference type="ARBA" id="ARBA00006042"/>
    </source>
</evidence>
<dbReference type="InterPro" id="IPR021656">
    <property type="entry name" value="C2-C2_1"/>
</dbReference>
<evidence type="ECO:0000256" key="7">
    <source>
        <dbReference type="SAM" id="MobiDB-lite"/>
    </source>
</evidence>
<dbReference type="InterPro" id="IPR035892">
    <property type="entry name" value="C2_domain_sf"/>
</dbReference>
<feature type="coiled-coil region" evidence="6">
    <location>
        <begin position="261"/>
        <end position="313"/>
    </location>
</feature>
<feature type="compositionally biased region" description="Acidic residues" evidence="7">
    <location>
        <begin position="1034"/>
        <end position="1044"/>
    </location>
</feature>
<keyword evidence="3 6" id="KW-0175">Coiled coil</keyword>
<dbReference type="Proteomes" id="UP000677803">
    <property type="component" value="Unassembled WGS sequence"/>
</dbReference>
<dbReference type="GO" id="GO:0046548">
    <property type="term" value="P:retinal rod cell development"/>
    <property type="evidence" value="ECO:0007669"/>
    <property type="project" value="TreeGrafter"/>
</dbReference>
<dbReference type="PANTHER" id="PTHR14240">
    <property type="entry name" value="RETINITIS PIGMENTOSA GTPASE REGULATOR-INTERACTING PROTEIN"/>
    <property type="match status" value="1"/>
</dbReference>
<dbReference type="PANTHER" id="PTHR14240:SF1">
    <property type="entry name" value="PROTEIN FANTOM-RELATED"/>
    <property type="match status" value="1"/>
</dbReference>
<name>A0A8S4BHZ4_9TELE</name>
<feature type="compositionally biased region" description="Basic and acidic residues" evidence="7">
    <location>
        <begin position="938"/>
        <end position="962"/>
    </location>
</feature>
<evidence type="ECO:0000259" key="8">
    <source>
        <dbReference type="PROSITE" id="PS50004"/>
    </source>
</evidence>
<dbReference type="GO" id="GO:0005856">
    <property type="term" value="C:cytoskeleton"/>
    <property type="evidence" value="ECO:0007669"/>
    <property type="project" value="UniProtKB-ARBA"/>
</dbReference>
<evidence type="ECO:0000313" key="9">
    <source>
        <dbReference type="EMBL" id="CAG5958425.1"/>
    </source>
</evidence>
<dbReference type="EMBL" id="CAJRST010022223">
    <property type="protein sequence ID" value="CAG5958425.1"/>
    <property type="molecule type" value="Genomic_DNA"/>
</dbReference>
<evidence type="ECO:0000256" key="4">
    <source>
        <dbReference type="ARBA" id="ARBA00023069"/>
    </source>
</evidence>
<evidence type="ECO:0000256" key="1">
    <source>
        <dbReference type="ARBA" id="ARBA00004138"/>
    </source>
</evidence>
<feature type="region of interest" description="Disordered" evidence="7">
    <location>
        <begin position="602"/>
        <end position="631"/>
    </location>
</feature>
<feature type="region of interest" description="Disordered" evidence="7">
    <location>
        <begin position="158"/>
        <end position="197"/>
    </location>
</feature>
<dbReference type="Pfam" id="PF18111">
    <property type="entry name" value="RPGR1_C"/>
    <property type="match status" value="1"/>
</dbReference>
<comment type="similarity">
    <text evidence="2">Belongs to the RPGRIP1 family.</text>
</comment>
<keyword evidence="10" id="KW-1185">Reference proteome</keyword>
<feature type="domain" description="C2" evidence="8">
    <location>
        <begin position="778"/>
        <end position="904"/>
    </location>
</feature>
<dbReference type="SUPFAM" id="SSF49562">
    <property type="entry name" value="C2 domain (Calcium/lipid-binding domain, CaLB)"/>
    <property type="match status" value="2"/>
</dbReference>
<dbReference type="GO" id="GO:1905515">
    <property type="term" value="P:non-motile cilium assembly"/>
    <property type="evidence" value="ECO:0007669"/>
    <property type="project" value="TreeGrafter"/>
</dbReference>
<proteinExistence type="inferred from homology"/>
<reference evidence="9" key="1">
    <citation type="submission" date="2021-05" db="EMBL/GenBank/DDBJ databases">
        <authorList>
            <person name="Tigano A."/>
        </authorList>
    </citation>
    <scope>NUCLEOTIDE SEQUENCE</scope>
</reference>
<gene>
    <name evidence="9" type="ORF">MMEN_LOCUS15244</name>
</gene>
<comment type="subcellular location">
    <subcellularLocation>
        <location evidence="1">Cell projection</location>
        <location evidence="1">Cilium</location>
    </subcellularLocation>
</comment>